<dbReference type="Proteomes" id="UP000604475">
    <property type="component" value="Unassembled WGS sequence"/>
</dbReference>
<reference evidence="5" key="1">
    <citation type="submission" date="2020-12" db="EMBL/GenBank/DDBJ databases">
        <title>Genomic characterization of non-nitrogen-fixing Frankia strains.</title>
        <authorList>
            <person name="Carlos-Shanley C."/>
            <person name="Guerra T."/>
            <person name="Hahn D."/>
        </authorList>
    </citation>
    <scope>NUCLEOTIDE SEQUENCE</scope>
    <source>
        <strain evidence="5">CN6</strain>
    </source>
</reference>
<dbReference type="InterPro" id="IPR036705">
    <property type="entry name" value="Ribosyl_crysJ1_sf"/>
</dbReference>
<keyword evidence="2" id="KW-0378">Hydrolase</keyword>
<feature type="domain" description="Tyrosine specific protein phosphatases" evidence="4">
    <location>
        <begin position="411"/>
        <end position="460"/>
    </location>
</feature>
<sequence>MKLDVAQIDRACGVLLGAAVGDALGAPYEFDLVRLGPEGPRMVGGGLTRGAPGEWTDDTAMTWCVADVAATGADLRTGAALDAIATGLREWYESHPLGIGQQTWRVISAAGTEPTAAVMTAIARDLYIRTGRAAGNGALTRTAPVALAHLDDPAALVEAAMTVSALTHYDPRAREACALWCLAIRHAVLEAEFDAHAGLSYLDVDAWAYWADALAAAERSDPGRFRPNGWAVAALQAAWSAIVHTPVPKDGFGCRHLADSLRTAISIGHDTDTVAAIAGALLGARWGESAVPAEWRRTVHGYPGRSGQDLVHLAYLTVNNGPGTNGWPLADHIDYIPLQYGDPPLVPHPHDEGVYLAGAPTLDTLPNEIDAVVSLCLTGRAQVPARVEHVAFRLLDEPDPAMNPNLDFILTDAARLVAQLRDEGKTVLLHCVAAHSRTPSVAVAYAMLRGVPHDEALATVLEALPTAHSNSGFQAALKRLARLLT</sequence>
<dbReference type="RefSeq" id="WP_203004624.1">
    <property type="nucleotide sequence ID" value="NZ_JADWYU010000108.1"/>
</dbReference>
<dbReference type="PANTHER" id="PTHR16222:SF24">
    <property type="entry name" value="ADP-RIBOSYLHYDROLASE ARH3"/>
    <property type="match status" value="1"/>
</dbReference>
<comment type="caution">
    <text evidence="5">The sequence shown here is derived from an EMBL/GenBank/DDBJ whole genome shotgun (WGS) entry which is preliminary data.</text>
</comment>
<gene>
    <name evidence="5" type="ORF">I7412_41320</name>
</gene>
<dbReference type="Pfam" id="PF03747">
    <property type="entry name" value="ADP_ribosyl_GH"/>
    <property type="match status" value="1"/>
</dbReference>
<comment type="cofactor">
    <cofactor evidence="3">
        <name>Mg(2+)</name>
        <dbReference type="ChEBI" id="CHEBI:18420"/>
    </cofactor>
    <text evidence="3">Binds 2 magnesium ions per subunit.</text>
</comment>
<dbReference type="InterPro" id="IPR029021">
    <property type="entry name" value="Prot-tyrosine_phosphatase-like"/>
</dbReference>
<feature type="binding site" evidence="3">
    <location>
        <position position="272"/>
    </location>
    <ligand>
        <name>Mg(2+)</name>
        <dbReference type="ChEBI" id="CHEBI:18420"/>
        <label>1</label>
    </ligand>
</feature>
<organism evidence="5 6">
    <name type="scientific">Frankia nepalensis</name>
    <dbReference type="NCBI Taxonomy" id="1836974"/>
    <lineage>
        <taxon>Bacteria</taxon>
        <taxon>Bacillati</taxon>
        <taxon>Actinomycetota</taxon>
        <taxon>Actinomycetes</taxon>
        <taxon>Frankiales</taxon>
        <taxon>Frankiaceae</taxon>
        <taxon>Frankia</taxon>
    </lineage>
</organism>
<keyword evidence="6" id="KW-1185">Reference proteome</keyword>
<feature type="binding site" evidence="3">
    <location>
        <position position="58"/>
    </location>
    <ligand>
        <name>Mg(2+)</name>
        <dbReference type="ChEBI" id="CHEBI:18420"/>
        <label>1</label>
    </ligand>
</feature>
<name>A0A937RR93_9ACTN</name>
<feature type="binding site" evidence="3">
    <location>
        <position position="57"/>
    </location>
    <ligand>
        <name>Mg(2+)</name>
        <dbReference type="ChEBI" id="CHEBI:18420"/>
        <label>1</label>
    </ligand>
</feature>
<keyword evidence="3" id="KW-0479">Metal-binding</keyword>
<evidence type="ECO:0000313" key="6">
    <source>
        <dbReference type="Proteomes" id="UP000604475"/>
    </source>
</evidence>
<dbReference type="PROSITE" id="PS50056">
    <property type="entry name" value="TYR_PHOSPHATASE_2"/>
    <property type="match status" value="1"/>
</dbReference>
<dbReference type="AlphaFoldDB" id="A0A937RR93"/>
<feature type="binding site" evidence="3">
    <location>
        <position position="273"/>
    </location>
    <ligand>
        <name>Mg(2+)</name>
        <dbReference type="ChEBI" id="CHEBI:18420"/>
        <label>1</label>
    </ligand>
</feature>
<dbReference type="Gene3D" id="1.10.4080.10">
    <property type="entry name" value="ADP-ribosylation/Crystallin J1"/>
    <property type="match status" value="1"/>
</dbReference>
<dbReference type="EMBL" id="JAEACQ010000384">
    <property type="protein sequence ID" value="MBL7633490.1"/>
    <property type="molecule type" value="Genomic_DNA"/>
</dbReference>
<dbReference type="InterPro" id="IPR050792">
    <property type="entry name" value="ADP-ribosylglycohydrolase"/>
</dbReference>
<evidence type="ECO:0000256" key="2">
    <source>
        <dbReference type="ARBA" id="ARBA00022801"/>
    </source>
</evidence>
<comment type="similarity">
    <text evidence="1">Belongs to the ADP-ribosylglycohydrolase family.</text>
</comment>
<dbReference type="Gene3D" id="3.90.190.10">
    <property type="entry name" value="Protein tyrosine phosphatase superfamily"/>
    <property type="match status" value="1"/>
</dbReference>
<evidence type="ECO:0000313" key="5">
    <source>
        <dbReference type="EMBL" id="MBL7633490.1"/>
    </source>
</evidence>
<dbReference type="GO" id="GO:0016787">
    <property type="term" value="F:hydrolase activity"/>
    <property type="evidence" value="ECO:0007669"/>
    <property type="project" value="UniProtKB-KW"/>
</dbReference>
<dbReference type="SUPFAM" id="SSF52799">
    <property type="entry name" value="(Phosphotyrosine protein) phosphatases II"/>
    <property type="match status" value="1"/>
</dbReference>
<dbReference type="PANTHER" id="PTHR16222">
    <property type="entry name" value="ADP-RIBOSYLGLYCOHYDROLASE"/>
    <property type="match status" value="1"/>
</dbReference>
<feature type="binding site" evidence="3">
    <location>
        <position position="56"/>
    </location>
    <ligand>
        <name>Mg(2+)</name>
        <dbReference type="ChEBI" id="CHEBI:18420"/>
        <label>1</label>
    </ligand>
</feature>
<dbReference type="CDD" id="cd14498">
    <property type="entry name" value="DSP"/>
    <property type="match status" value="1"/>
</dbReference>
<dbReference type="GO" id="GO:0046872">
    <property type="term" value="F:metal ion binding"/>
    <property type="evidence" value="ECO:0007669"/>
    <property type="project" value="UniProtKB-KW"/>
</dbReference>
<dbReference type="InterPro" id="IPR000387">
    <property type="entry name" value="Tyr_Pase_dom"/>
</dbReference>
<protein>
    <submittedName>
        <fullName evidence="5">ADP-ribosylglycohydrolase family protein</fullName>
    </submittedName>
</protein>
<proteinExistence type="inferred from homology"/>
<evidence type="ECO:0000256" key="3">
    <source>
        <dbReference type="PIRSR" id="PIRSR605502-1"/>
    </source>
</evidence>
<evidence type="ECO:0000259" key="4">
    <source>
        <dbReference type="PROSITE" id="PS50056"/>
    </source>
</evidence>
<evidence type="ECO:0000256" key="1">
    <source>
        <dbReference type="ARBA" id="ARBA00010702"/>
    </source>
</evidence>
<accession>A0A937RR93</accession>
<feature type="binding site" evidence="3">
    <location>
        <position position="270"/>
    </location>
    <ligand>
        <name>Mg(2+)</name>
        <dbReference type="ChEBI" id="CHEBI:18420"/>
        <label>1</label>
    </ligand>
</feature>
<dbReference type="InterPro" id="IPR005502">
    <property type="entry name" value="Ribosyl_crysJ1"/>
</dbReference>
<keyword evidence="3" id="KW-0460">Magnesium</keyword>
<dbReference type="SUPFAM" id="SSF101478">
    <property type="entry name" value="ADP-ribosylglycohydrolase"/>
    <property type="match status" value="1"/>
</dbReference>